<dbReference type="GO" id="GO:0005770">
    <property type="term" value="C:late endosome"/>
    <property type="evidence" value="ECO:0007669"/>
    <property type="project" value="TreeGrafter"/>
</dbReference>
<name>A0A6V7NTC2_ANACO</name>
<sequence length="645" mass="70566">MDSIERPLQICCDNEAAVSFANRDFPTVEKRWHAACQREIDQLGDALQPLLPTDAELAVAFGERKRREGSVCGSGIRTSGSSKGSDSWVDDPITRHIISLHIHKKDKNEFILWPLVLHTKGSYYIAILPLVEPQQFKAYERLCKRNYCGSSVGEKQSLSSFLLNLPCITGAFMVAHVLGDIISGDVLDPEVIVGGSSVGGLLDSLTGSIGISGISARAKPAVAPVSTSSTSGAFVIGGATLDAPKSTSKPIDKDALRAFISSSMPFGTPIDLSYTNISAIRANGFSSADIPTADLKQPAWKPYLYKGRQRILFSIHEIFNAAMYDRDEIPDSLSISGQVNCRAELEGLPDVSLTLSGLKDAHVEVLSFHQSSQVSEHGDDKQGLMFSPPLGNFCLMHYQALRGLDPPVKGFYQLSMVSEDEGAFLFRLRLMEGYKSPLSMEYCSVTMPFPRRRVASFDGNPSIGTVSMTKHSVEWKIVISGRSISGKSIEATFSGNVKFLPRASQRVLSLSRSVSAVRAEDDSDGEQDSSNNVMNIEEYLMEKMNNDLQAVELEEPFCWQAYNYAKVSFKIVGGSLSRMTIDPKSVSIYPSVKAPIEFSMQVSSGDYILWNTLGRCPASALPKILDYVRSFMLCCLVSLTVAQFI</sequence>
<comment type="similarity">
    <text evidence="1">Belongs to the adaptor complexes medium subunit family.</text>
</comment>
<dbReference type="EMBL" id="LR862141">
    <property type="protein sequence ID" value="CAD1821843.1"/>
    <property type="molecule type" value="Genomic_DNA"/>
</dbReference>
<keyword evidence="3" id="KW-0653">Protein transport</keyword>
<proteinExistence type="inferred from homology"/>
<dbReference type="Gene3D" id="2.60.40.1170">
    <property type="entry name" value="Mu homology domain, subdomain B"/>
    <property type="match status" value="1"/>
</dbReference>
<dbReference type="PROSITE" id="PS51072">
    <property type="entry name" value="MHD"/>
    <property type="match status" value="1"/>
</dbReference>
<dbReference type="Pfam" id="PF00928">
    <property type="entry name" value="Adap_comp_sub"/>
    <property type="match status" value="1"/>
</dbReference>
<evidence type="ECO:0000256" key="3">
    <source>
        <dbReference type="ARBA" id="ARBA00022927"/>
    </source>
</evidence>
<dbReference type="GO" id="GO:0005764">
    <property type="term" value="C:lysosome"/>
    <property type="evidence" value="ECO:0007669"/>
    <property type="project" value="TreeGrafter"/>
</dbReference>
<dbReference type="GO" id="GO:0016197">
    <property type="term" value="P:endosomal transport"/>
    <property type="evidence" value="ECO:0007669"/>
    <property type="project" value="TreeGrafter"/>
</dbReference>
<dbReference type="PANTHER" id="PTHR16082">
    <property type="entry name" value="AP-5 COMPLEX SUBUNIT MU-1"/>
    <property type="match status" value="1"/>
</dbReference>
<evidence type="ECO:0000256" key="1">
    <source>
        <dbReference type="ARBA" id="ARBA00005324"/>
    </source>
</evidence>
<organism evidence="7">
    <name type="scientific">Ananas comosus var. bracteatus</name>
    <name type="common">red pineapple</name>
    <dbReference type="NCBI Taxonomy" id="296719"/>
    <lineage>
        <taxon>Eukaryota</taxon>
        <taxon>Viridiplantae</taxon>
        <taxon>Streptophyta</taxon>
        <taxon>Embryophyta</taxon>
        <taxon>Tracheophyta</taxon>
        <taxon>Spermatophyta</taxon>
        <taxon>Magnoliopsida</taxon>
        <taxon>Liliopsida</taxon>
        <taxon>Poales</taxon>
        <taxon>Bromeliaceae</taxon>
        <taxon>Bromelioideae</taxon>
        <taxon>Ananas</taxon>
    </lineage>
</organism>
<evidence type="ECO:0000256" key="2">
    <source>
        <dbReference type="ARBA" id="ARBA00022448"/>
    </source>
</evidence>
<accession>A0A6V7NTC2</accession>
<evidence type="ECO:0000256" key="5">
    <source>
        <dbReference type="ARBA" id="ARBA00029433"/>
    </source>
</evidence>
<evidence type="ECO:0000256" key="4">
    <source>
        <dbReference type="ARBA" id="ARBA00023136"/>
    </source>
</evidence>
<dbReference type="AlphaFoldDB" id="A0A6V7NTC2"/>
<dbReference type="SUPFAM" id="SSF49447">
    <property type="entry name" value="Second domain of Mu2 adaptin subunit (ap50) of ap2 adaptor"/>
    <property type="match status" value="1"/>
</dbReference>
<dbReference type="FunFam" id="2.60.40.1170:FF:000027">
    <property type="entry name" value="Adaptor complexes medium subunit family protein"/>
    <property type="match status" value="1"/>
</dbReference>
<protein>
    <recommendedName>
        <fullName evidence="6">MHD domain-containing protein</fullName>
    </recommendedName>
</protein>
<reference evidence="7" key="1">
    <citation type="submission" date="2020-07" db="EMBL/GenBank/DDBJ databases">
        <authorList>
            <person name="Lin J."/>
        </authorList>
    </citation>
    <scope>NUCLEOTIDE SEQUENCE</scope>
</reference>
<dbReference type="InterPro" id="IPR028565">
    <property type="entry name" value="MHD"/>
</dbReference>
<dbReference type="InterPro" id="IPR039591">
    <property type="entry name" value="AP5M1"/>
</dbReference>
<dbReference type="GO" id="GO:0030119">
    <property type="term" value="C:AP-type membrane coat adaptor complex"/>
    <property type="evidence" value="ECO:0007669"/>
    <property type="project" value="TreeGrafter"/>
</dbReference>
<dbReference type="CDD" id="cd09256">
    <property type="entry name" value="AP_MuD_MHD"/>
    <property type="match status" value="1"/>
</dbReference>
<evidence type="ECO:0000259" key="6">
    <source>
        <dbReference type="PROSITE" id="PS51072"/>
    </source>
</evidence>
<evidence type="ECO:0000313" key="7">
    <source>
        <dbReference type="EMBL" id="CAD1821843.1"/>
    </source>
</evidence>
<dbReference type="PANTHER" id="PTHR16082:SF2">
    <property type="entry name" value="AP-5 COMPLEX SUBUNIT MU-1"/>
    <property type="match status" value="1"/>
</dbReference>
<keyword evidence="2" id="KW-0813">Transport</keyword>
<dbReference type="GO" id="GO:0005829">
    <property type="term" value="C:cytosol"/>
    <property type="evidence" value="ECO:0007669"/>
    <property type="project" value="TreeGrafter"/>
</dbReference>
<dbReference type="InterPro" id="IPR036168">
    <property type="entry name" value="AP2_Mu_C_sf"/>
</dbReference>
<dbReference type="GO" id="GO:0015031">
    <property type="term" value="P:protein transport"/>
    <property type="evidence" value="ECO:0007669"/>
    <property type="project" value="UniProtKB-KW"/>
</dbReference>
<keyword evidence="4" id="KW-0472">Membrane</keyword>
<feature type="domain" description="MHD" evidence="6">
    <location>
        <begin position="308"/>
        <end position="549"/>
    </location>
</feature>
<dbReference type="FunFam" id="2.60.40.1170:FF:000025">
    <property type="entry name" value="AP-5 complex subunit mu isoform X1"/>
    <property type="match status" value="1"/>
</dbReference>
<comment type="subcellular location">
    <subcellularLocation>
        <location evidence="5">Endomembrane system</location>
        <topology evidence="5">Peripheral membrane protein</topology>
        <orientation evidence="5">Cytoplasmic side</orientation>
    </subcellularLocation>
</comment>
<gene>
    <name evidence="7" type="ORF">CB5_LOCUS5054</name>
</gene>